<reference evidence="2" key="1">
    <citation type="submission" date="2017-05" db="UniProtKB">
        <authorList>
            <consortium name="EnsemblMetazoa"/>
        </authorList>
    </citation>
    <scope>IDENTIFICATION</scope>
</reference>
<dbReference type="SUPFAM" id="SSF52540">
    <property type="entry name" value="P-loop containing nucleoside triphosphate hydrolases"/>
    <property type="match status" value="1"/>
</dbReference>
<dbReference type="CDD" id="cd00009">
    <property type="entry name" value="AAA"/>
    <property type="match status" value="1"/>
</dbReference>
<dbReference type="SMART" id="SM00382">
    <property type="entry name" value="AAA"/>
    <property type="match status" value="1"/>
</dbReference>
<dbReference type="PROSITE" id="PS50030">
    <property type="entry name" value="UBA"/>
    <property type="match status" value="1"/>
</dbReference>
<evidence type="ECO:0000259" key="1">
    <source>
        <dbReference type="PROSITE" id="PS50030"/>
    </source>
</evidence>
<sequence length="1821" mass="207415">MLALKFPVNEMKKELECIILDIVSDRVFSIPTMQLKLQAFVCAETEKRTQFPDSFMNVFLNIAVEILSSSENKIYDESVALNFDEVFCLIIKIVEERYVENKIFEVSLNDLLNYEFWPSFLKLYSQCCLLNELQKNYEDEKINKLCITASDGSCRVVCFPDARPLDPCLDGFFTLSSKYSSDIFTMLWNKNMSEQPAAVDLSKIYSYVWEPTLQSCTLLLKELQSGDITLLDVDNLFKNFYFSKLDKLEKDLLNLQHGVNAINHTVTNDTGIKEAIAHVSQYWDLCGYREAAEAFLKIRDTLDLTGDFVIVETVASKFLSNHATLSTIDHSVVNAARFLQEYAMGTAKIECLEAFADCQRIIEWIRNETKDATNLVNFVTVALATAAGGEDDMTTDKLSFLLTVGSGFGPLIYRLTKDASYQKLQELCKRLWVTLETAPNLPEMMRTCEREIDWYQSVKEAQGFVEVTSFGQINNINNYGVYKIGSSKKGILVSRSEGINLRMRQSKRKRIHKLHYNLDELRDLESKLVLITGREAKERKQADFFLNVFHSVCRITDVLIELQQHGNDKYIGWTLTFSCALDDIVNCLQVIASALEEDLQTWKCLLAQQRDNFYELNYFTTPQLLTLREELGQFKGSEVPARPIKQEVMTLLQSISHDLSSDAIKNEVQTVNGILAEQQYLQDQLFTHSESSKSYLSGYVYPLSRLLDNAAELHTNRESIGNRDSVPLTKPIVEAVLKTVTPSGPQPKLTDEDLTDNQKAMVYDLKEEFGFPKKLIFLAFERCEKPGIQEAVIEWCIMNEENFNFTDSDAESETDTETYAEDEDELHSENMDINVEEAIALNEPPYLPGSYSALEKSFDRPVETWTEVPPLASHASSHFSHPPASCPARIKVVDQVPISEDRPVVRGLIDSGFTVEESLAAAEQHPDNIERAMASLMEGPPECGELFAPVPYDSVFERHDSIGEYDRQISADSDELQNLVITSSEETSAENYLTILALGMTLQQLSQSNKPTVGLRRKFPEGLKIGEPNLLVTPPDKVFKTVLSLYMESKDLPMPTYEEVLICNENTTEEEVTLLWRRAMGDPNHFRIFCLVHAELLSYQVCDKALKSLSDCSYAINDYRLVIVCSGEDLDKSHMISKLQFFKQQLEAFHCDDDYKQYLKFHFVQNPNTLGRRVLASTIDTENSCVRVVTSDRTGMGKSLYIQRMKEDLRKKCYGIPSDVIIPVHGPKVTSDSIVQLLKSSVGSKDTNQAIIFHLDISPNVLRQVDSVLFSLLILQAVSDSQGKIWRSFISHLYAIEVSVLQNNIKFAKPTVELLKLLPTVQCLSPRSVCNVLEGGRGDAFAQLIDEKEFRSSHFQRVYQYLRRHISHFSLDRFSYNPRVFERENVECLQVLLKQCGVKDPSWSELKHFVEFLNTQLRSCESLIFRNEDNFGDVMPGLKTFVVKFMIRMSKDFATSSLKREVAAENQEDISMEETLQEYQIDKRKLWEQSYYPYLFLNEDGMTITFVGFNVTCTGDLMDPVKGLIIEAGVMKPQLHTGLQHNLVNLSENYQSWQKDTMIEKIGMVMGLEWSWDPDPTYVLTVDNVIKIMAIHMRFRCNIPVVIVGETGCGKTRLIRYMCDLAARGCKDGRSHVQNMLIMKVHSGTLESDVIKKVEEAEKIAAKNRNDHGIDTILFFDEANTSDAIGLIKEVMCDRRINGRLIEADVKFIAACNPYRKHTDKMISKLESAGLGFFVKATETQQKLGKIPLRQLVYRVLDLPPSMRPLVYDFGQLNNATEKDYTRQIVKDRCHVISEVTGQTAVIESVAYVLVWSQKYMRGRN</sequence>
<dbReference type="InterPro" id="IPR015940">
    <property type="entry name" value="UBA"/>
</dbReference>
<feature type="domain" description="UBA" evidence="1">
    <location>
        <begin position="897"/>
        <end position="939"/>
    </location>
</feature>
<protein>
    <recommendedName>
        <fullName evidence="1">UBA domain-containing protein</fullName>
    </recommendedName>
</protein>
<name>A0A1X7TUZ5_AMPQE</name>
<dbReference type="PANTHER" id="PTHR22605:SF16">
    <property type="entry name" value="E3 UBIQUITIN-PROTEIN LIGASE RNF213"/>
    <property type="match status" value="1"/>
</dbReference>
<dbReference type="InterPro" id="IPR003593">
    <property type="entry name" value="AAA+_ATPase"/>
</dbReference>
<dbReference type="Gene3D" id="3.40.50.300">
    <property type="entry name" value="P-loop containing nucleotide triphosphate hydrolases"/>
    <property type="match status" value="1"/>
</dbReference>
<dbReference type="GO" id="GO:0004842">
    <property type="term" value="F:ubiquitin-protein transferase activity"/>
    <property type="evidence" value="ECO:0007669"/>
    <property type="project" value="InterPro"/>
</dbReference>
<dbReference type="STRING" id="400682.A0A1X7TUZ5"/>
<dbReference type="GO" id="GO:0016887">
    <property type="term" value="F:ATP hydrolysis activity"/>
    <property type="evidence" value="ECO:0007669"/>
    <property type="project" value="InterPro"/>
</dbReference>
<dbReference type="InterPro" id="IPR027417">
    <property type="entry name" value="P-loop_NTPase"/>
</dbReference>
<dbReference type="PANTHER" id="PTHR22605">
    <property type="entry name" value="RZ-TYPE DOMAIN-CONTAINING PROTEIN"/>
    <property type="match status" value="1"/>
</dbReference>
<dbReference type="InParanoid" id="A0A1X7TUZ5"/>
<dbReference type="OrthoDB" id="2423195at2759"/>
<dbReference type="InterPro" id="IPR031248">
    <property type="entry name" value="RNF213"/>
</dbReference>
<proteinExistence type="predicted"/>
<accession>A0A1X7TUZ5</accession>
<dbReference type="EnsemblMetazoa" id="Aqu2.1.18715_001">
    <property type="protein sequence ID" value="Aqu2.1.18715_001"/>
    <property type="gene ID" value="Aqu2.1.18715"/>
</dbReference>
<organism evidence="2">
    <name type="scientific">Amphimedon queenslandica</name>
    <name type="common">Sponge</name>
    <dbReference type="NCBI Taxonomy" id="400682"/>
    <lineage>
        <taxon>Eukaryota</taxon>
        <taxon>Metazoa</taxon>
        <taxon>Porifera</taxon>
        <taxon>Demospongiae</taxon>
        <taxon>Heteroscleromorpha</taxon>
        <taxon>Haplosclerida</taxon>
        <taxon>Niphatidae</taxon>
        <taxon>Amphimedon</taxon>
    </lineage>
</organism>
<evidence type="ECO:0000313" key="2">
    <source>
        <dbReference type="EnsemblMetazoa" id="Aqu2.1.18715_001"/>
    </source>
</evidence>